<keyword evidence="2" id="KW-1185">Reference proteome</keyword>
<reference evidence="1 2" key="1">
    <citation type="submission" date="2019-01" db="EMBL/GenBank/DDBJ databases">
        <title>Novel species of Nocardioides.</title>
        <authorList>
            <person name="Liu Q."/>
            <person name="Xin Y.-H."/>
        </authorList>
    </citation>
    <scope>NUCLEOTIDE SEQUENCE [LARGE SCALE GENOMIC DNA]</scope>
    <source>
        <strain evidence="1 2">HLT3-15</strain>
    </source>
</reference>
<dbReference type="RefSeq" id="WP_129476911.1">
    <property type="nucleotide sequence ID" value="NZ_SDWS01000006.1"/>
</dbReference>
<sequence length="88" mass="9718">MTRSIWPNTPGWTVLGGRAEGDAVPDLPLDLWDVAWRTTDQSILVSDPIYGRRLALSVCEHESDGRVTRFAVREVSNGMYLFAIPSAG</sequence>
<accession>A0A4Q2RLR8</accession>
<name>A0A4Q2RLR8_9ACTN</name>
<proteinExistence type="predicted"/>
<dbReference type="Proteomes" id="UP000291838">
    <property type="component" value="Unassembled WGS sequence"/>
</dbReference>
<dbReference type="EMBL" id="SDWS01000006">
    <property type="protein sequence ID" value="RYB89740.1"/>
    <property type="molecule type" value="Genomic_DNA"/>
</dbReference>
<evidence type="ECO:0000313" key="1">
    <source>
        <dbReference type="EMBL" id="RYB89740.1"/>
    </source>
</evidence>
<evidence type="ECO:0000313" key="2">
    <source>
        <dbReference type="Proteomes" id="UP000291838"/>
    </source>
</evidence>
<organism evidence="1 2">
    <name type="scientific">Nocardioides glacieisoli</name>
    <dbReference type="NCBI Taxonomy" id="1168730"/>
    <lineage>
        <taxon>Bacteria</taxon>
        <taxon>Bacillati</taxon>
        <taxon>Actinomycetota</taxon>
        <taxon>Actinomycetes</taxon>
        <taxon>Propionibacteriales</taxon>
        <taxon>Nocardioidaceae</taxon>
        <taxon>Nocardioides</taxon>
    </lineage>
</organism>
<comment type="caution">
    <text evidence="1">The sequence shown here is derived from an EMBL/GenBank/DDBJ whole genome shotgun (WGS) entry which is preliminary data.</text>
</comment>
<protein>
    <submittedName>
        <fullName evidence="1">Uncharacterized protein</fullName>
    </submittedName>
</protein>
<dbReference type="AlphaFoldDB" id="A0A4Q2RLR8"/>
<gene>
    <name evidence="1" type="ORF">EUA06_14165</name>
</gene>
<dbReference type="OrthoDB" id="7569318at2"/>